<proteinExistence type="predicted"/>
<protein>
    <submittedName>
        <fullName evidence="2">Unannotated protein</fullName>
    </submittedName>
</protein>
<reference evidence="2" key="1">
    <citation type="submission" date="2020-05" db="EMBL/GenBank/DDBJ databases">
        <authorList>
            <person name="Chiriac C."/>
            <person name="Salcher M."/>
            <person name="Ghai R."/>
            <person name="Kavagutti S V."/>
        </authorList>
    </citation>
    <scope>NUCLEOTIDE SEQUENCE</scope>
</reference>
<feature type="region of interest" description="Disordered" evidence="1">
    <location>
        <begin position="195"/>
        <end position="225"/>
    </location>
</feature>
<evidence type="ECO:0000313" key="2">
    <source>
        <dbReference type="EMBL" id="CAB4958523.1"/>
    </source>
</evidence>
<evidence type="ECO:0000256" key="1">
    <source>
        <dbReference type="SAM" id="MobiDB-lite"/>
    </source>
</evidence>
<name>A0A6J7KUC2_9ZZZZ</name>
<dbReference type="AlphaFoldDB" id="A0A6J7KUC2"/>
<gene>
    <name evidence="2" type="ORF">UFOPK3564_03911</name>
</gene>
<accession>A0A6J7KUC2</accession>
<dbReference type="EMBL" id="CAFBMK010000442">
    <property type="protein sequence ID" value="CAB4958523.1"/>
    <property type="molecule type" value="Genomic_DNA"/>
</dbReference>
<feature type="compositionally biased region" description="Low complexity" evidence="1">
    <location>
        <begin position="195"/>
        <end position="213"/>
    </location>
</feature>
<sequence>MSASWGSAKAVVSSGVANGFGRSGLRGGAAIGSAGDAAASSGTSPVAAIASSGGAAGVRGCHWTWPRPCRTATRRWGSHFAASRSQVSFIPAGQTTTAGKAPSTSRVASAWTVLPRPCSSARNERRRLSRYRTPACWNGCSSPPRVSGAPAFVRFRGDARSACERSIVSIRSSCSTFIVASWSRAAVVTSSVGCSRISRSTPSSSDGSAGTASEVAESIGASPRR</sequence>
<organism evidence="2">
    <name type="scientific">freshwater metagenome</name>
    <dbReference type="NCBI Taxonomy" id="449393"/>
    <lineage>
        <taxon>unclassified sequences</taxon>
        <taxon>metagenomes</taxon>
        <taxon>ecological metagenomes</taxon>
    </lineage>
</organism>